<accession>A0A2V0PJ19</accession>
<dbReference type="InterPro" id="IPR036285">
    <property type="entry name" value="PRP4-like_sf"/>
</dbReference>
<dbReference type="EMBL" id="BDRX01000173">
    <property type="protein sequence ID" value="GBF99791.1"/>
    <property type="molecule type" value="Genomic_DNA"/>
</dbReference>
<feature type="region of interest" description="Disordered" evidence="8">
    <location>
        <begin position="41"/>
        <end position="72"/>
    </location>
</feature>
<keyword evidence="5" id="KW-0747">Spliceosome</keyword>
<sequence>MDGLKALLAKKKAEKQELVGDKKFVRRGELEEARLKRLRGEEAVELQEKESKRKRQQGAGSGDEGAAGGADAGALAAAEAAAAAAEADAAALRALAALPRAEVFRRLRALGQPVALFGEDDGERAVRLARVEREAALVDDDARYGGQQENTMLALAREERWKRKGGPGGGGGEDGGGGGASGAGAGGDKARGGGGGGGGGGEGKAGKQGGGAKGEAANGDEAAPGPDAPAPGSDAPGGGGGGGGQAGGAGAPGGGGGGSGSLEDAFAEAAARLAEQRAEESLPLEDRIHRYLRRWCQEWEDDLEARPEAAKASGPGHQATMVFRQSMRFMEPLWRQLESRTLDDELKVGLWMMVTAMRQRNYLAANDVYLKLAIGNSPWPIGVTSVGIHERSAREKISHVMNASGKAHIMNDEATRKYFQAIKRLTSVLQRLYPTDPSRSVDFNLTCGEGRGAAGGGSQKMALLEAEQKGETWRALGLEAAPHYMARDGSVAIPRKWDNVLADEMARAGVVGGGGGSGDEGGGGQGQGQQQQRRRPKTPSSRPVTPPGAVK</sequence>
<evidence type="ECO:0000256" key="4">
    <source>
        <dbReference type="ARBA" id="ARBA00022664"/>
    </source>
</evidence>
<evidence type="ECO:0000256" key="3">
    <source>
        <dbReference type="ARBA" id="ARBA00018242"/>
    </source>
</evidence>
<keyword evidence="7" id="KW-0539">Nucleus</keyword>
<name>A0A2V0PJ19_9CHLO</name>
<dbReference type="PANTHER" id="PTHR13007:SF19">
    <property type="entry name" value="PRE-MRNA-SPLICING FACTOR 18"/>
    <property type="match status" value="1"/>
</dbReference>
<feature type="compositionally biased region" description="Low complexity" evidence="8">
    <location>
        <begin position="214"/>
        <end position="234"/>
    </location>
</feature>
<evidence type="ECO:0000256" key="5">
    <source>
        <dbReference type="ARBA" id="ARBA00022728"/>
    </source>
</evidence>
<gene>
    <name evidence="10" type="ORF">Rsub_12231</name>
</gene>
<dbReference type="SMART" id="SM00500">
    <property type="entry name" value="SFM"/>
    <property type="match status" value="1"/>
</dbReference>
<evidence type="ECO:0000256" key="6">
    <source>
        <dbReference type="ARBA" id="ARBA00023187"/>
    </source>
</evidence>
<dbReference type="InterPro" id="IPR004098">
    <property type="entry name" value="Prp18"/>
</dbReference>
<feature type="domain" description="Pre-mRNA processing factor 4 (PRP4)-like" evidence="9">
    <location>
        <begin position="98"/>
        <end position="148"/>
    </location>
</feature>
<dbReference type="GO" id="GO:0005682">
    <property type="term" value="C:U5 snRNP"/>
    <property type="evidence" value="ECO:0007669"/>
    <property type="project" value="TreeGrafter"/>
</dbReference>
<dbReference type="InParanoid" id="A0A2V0PJ19"/>
<feature type="compositionally biased region" description="Gly residues" evidence="8">
    <location>
        <begin position="235"/>
        <end position="260"/>
    </location>
</feature>
<dbReference type="SUPFAM" id="SSF47938">
    <property type="entry name" value="Functional domain of the splicing factor Prp18"/>
    <property type="match status" value="1"/>
</dbReference>
<reference evidence="10 11" key="1">
    <citation type="journal article" date="2018" name="Sci. Rep.">
        <title>Raphidocelis subcapitata (=Pseudokirchneriella subcapitata) provides an insight into genome evolution and environmental adaptations in the Sphaeropleales.</title>
        <authorList>
            <person name="Suzuki S."/>
            <person name="Yamaguchi H."/>
            <person name="Nakajima N."/>
            <person name="Kawachi M."/>
        </authorList>
    </citation>
    <scope>NUCLEOTIDE SEQUENCE [LARGE SCALE GENOMIC DNA]</scope>
    <source>
        <strain evidence="10 11">NIES-35</strain>
    </source>
</reference>
<keyword evidence="11" id="KW-1185">Reference proteome</keyword>
<dbReference type="GO" id="GO:0000350">
    <property type="term" value="P:generation of catalytic spliceosome for second transesterification step"/>
    <property type="evidence" value="ECO:0007669"/>
    <property type="project" value="TreeGrafter"/>
</dbReference>
<dbReference type="Gene3D" id="1.20.940.10">
    <property type="entry name" value="Functional domain of the splicing factor Prp18"/>
    <property type="match status" value="1"/>
</dbReference>
<dbReference type="SUPFAM" id="SSF158230">
    <property type="entry name" value="PRP4-like"/>
    <property type="match status" value="1"/>
</dbReference>
<feature type="compositionally biased region" description="Gly residues" evidence="8">
    <location>
        <begin position="59"/>
        <end position="71"/>
    </location>
</feature>
<organism evidence="10 11">
    <name type="scientific">Raphidocelis subcapitata</name>
    <dbReference type="NCBI Taxonomy" id="307507"/>
    <lineage>
        <taxon>Eukaryota</taxon>
        <taxon>Viridiplantae</taxon>
        <taxon>Chlorophyta</taxon>
        <taxon>core chlorophytes</taxon>
        <taxon>Chlorophyceae</taxon>
        <taxon>CS clade</taxon>
        <taxon>Sphaeropleales</taxon>
        <taxon>Selenastraceae</taxon>
        <taxon>Raphidocelis</taxon>
    </lineage>
</organism>
<dbReference type="InterPro" id="IPR014906">
    <property type="entry name" value="PRP4-like"/>
</dbReference>
<comment type="similarity">
    <text evidence="2">Belongs to the PRP18 family.</text>
</comment>
<dbReference type="AlphaFoldDB" id="A0A2V0PJ19"/>
<feature type="compositionally biased region" description="Basic and acidic residues" evidence="8">
    <location>
        <begin position="41"/>
        <end position="51"/>
    </location>
</feature>
<evidence type="ECO:0000313" key="11">
    <source>
        <dbReference type="Proteomes" id="UP000247498"/>
    </source>
</evidence>
<keyword evidence="6" id="KW-0508">mRNA splicing</keyword>
<evidence type="ECO:0000313" key="10">
    <source>
        <dbReference type="EMBL" id="GBF99791.1"/>
    </source>
</evidence>
<dbReference type="PANTHER" id="PTHR13007">
    <property type="entry name" value="PRE-MRNA SPLICING FACTOR-RELATED"/>
    <property type="match status" value="1"/>
</dbReference>
<dbReference type="InterPro" id="IPR039979">
    <property type="entry name" value="PRPF18"/>
</dbReference>
<keyword evidence="4" id="KW-0507">mRNA processing</keyword>
<feature type="region of interest" description="Disordered" evidence="8">
    <location>
        <begin position="508"/>
        <end position="551"/>
    </location>
</feature>
<dbReference type="OrthoDB" id="10261918at2759"/>
<evidence type="ECO:0000256" key="2">
    <source>
        <dbReference type="ARBA" id="ARBA00008137"/>
    </source>
</evidence>
<dbReference type="Gene3D" id="4.10.280.110">
    <property type="entry name" value="Pre-mRNA processing factor 4 domain"/>
    <property type="match status" value="1"/>
</dbReference>
<dbReference type="Pfam" id="PF02840">
    <property type="entry name" value="Prp18"/>
    <property type="match status" value="1"/>
</dbReference>
<dbReference type="Pfam" id="PF08799">
    <property type="entry name" value="PRP4"/>
    <property type="match status" value="1"/>
</dbReference>
<evidence type="ECO:0000256" key="8">
    <source>
        <dbReference type="SAM" id="MobiDB-lite"/>
    </source>
</evidence>
<feature type="compositionally biased region" description="Gly residues" evidence="8">
    <location>
        <begin position="510"/>
        <end position="527"/>
    </location>
</feature>
<dbReference type="STRING" id="307507.A0A2V0PJ19"/>
<feature type="compositionally biased region" description="Gly residues" evidence="8">
    <location>
        <begin position="166"/>
        <end position="213"/>
    </location>
</feature>
<feature type="region of interest" description="Disordered" evidence="8">
    <location>
        <begin position="142"/>
        <end position="262"/>
    </location>
</feature>
<evidence type="ECO:0000256" key="1">
    <source>
        <dbReference type="ARBA" id="ARBA00004123"/>
    </source>
</evidence>
<dbReference type="FunCoup" id="A0A2V0PJ19">
    <property type="interactions" value="1762"/>
</dbReference>
<dbReference type="GO" id="GO:0046540">
    <property type="term" value="C:U4/U6 x U5 tri-snRNP complex"/>
    <property type="evidence" value="ECO:0007669"/>
    <property type="project" value="TreeGrafter"/>
</dbReference>
<comment type="caution">
    <text evidence="10">The sequence shown here is derived from an EMBL/GenBank/DDBJ whole genome shotgun (WGS) entry which is preliminary data.</text>
</comment>
<dbReference type="GO" id="GO:0071021">
    <property type="term" value="C:U2-type post-spliceosomal complex"/>
    <property type="evidence" value="ECO:0007669"/>
    <property type="project" value="TreeGrafter"/>
</dbReference>
<evidence type="ECO:0000259" key="9">
    <source>
        <dbReference type="SMART" id="SM00500"/>
    </source>
</evidence>
<dbReference type="Proteomes" id="UP000247498">
    <property type="component" value="Unassembled WGS sequence"/>
</dbReference>
<proteinExistence type="inferred from homology"/>
<evidence type="ECO:0000256" key="7">
    <source>
        <dbReference type="ARBA" id="ARBA00023242"/>
    </source>
</evidence>
<comment type="subcellular location">
    <subcellularLocation>
        <location evidence="1">Nucleus</location>
    </subcellularLocation>
</comment>
<protein>
    <recommendedName>
        <fullName evidence="3">Pre-mRNA-splicing factor 18</fullName>
    </recommendedName>
</protein>